<reference evidence="1" key="1">
    <citation type="submission" date="2023-11" db="EMBL/GenBank/DDBJ databases">
        <authorList>
            <person name="Poullet M."/>
        </authorList>
    </citation>
    <scope>NUCLEOTIDE SEQUENCE</scope>
    <source>
        <strain evidence="1">E1834</strain>
    </source>
</reference>
<evidence type="ECO:0000313" key="2">
    <source>
        <dbReference type="Proteomes" id="UP001497535"/>
    </source>
</evidence>
<keyword evidence="2" id="KW-1185">Reference proteome</keyword>
<comment type="caution">
    <text evidence="1">The sequence shown here is derived from an EMBL/GenBank/DDBJ whole genome shotgun (WGS) entry which is preliminary data.</text>
</comment>
<dbReference type="EMBL" id="CAVMJV010000018">
    <property type="protein sequence ID" value="CAK5061788.1"/>
    <property type="molecule type" value="Genomic_DNA"/>
</dbReference>
<sequence length="69" mass="7812">MMFELKLKSPIIITLPWEIVCNVLISFLVIKSLILGGLYTKTILLEFLCDGVIILQIGVGIEKEVCVFW</sequence>
<dbReference type="Proteomes" id="UP001497535">
    <property type="component" value="Unassembled WGS sequence"/>
</dbReference>
<protein>
    <submittedName>
        <fullName evidence="1">Uncharacterized protein</fullName>
    </submittedName>
</protein>
<organism evidence="1 2">
    <name type="scientific">Meloidogyne enterolobii</name>
    <name type="common">Root-knot nematode worm</name>
    <name type="synonym">Meloidogyne mayaguensis</name>
    <dbReference type="NCBI Taxonomy" id="390850"/>
    <lineage>
        <taxon>Eukaryota</taxon>
        <taxon>Metazoa</taxon>
        <taxon>Ecdysozoa</taxon>
        <taxon>Nematoda</taxon>
        <taxon>Chromadorea</taxon>
        <taxon>Rhabditida</taxon>
        <taxon>Tylenchina</taxon>
        <taxon>Tylenchomorpha</taxon>
        <taxon>Tylenchoidea</taxon>
        <taxon>Meloidogynidae</taxon>
        <taxon>Meloidogyninae</taxon>
        <taxon>Meloidogyne</taxon>
    </lineage>
</organism>
<gene>
    <name evidence="1" type="ORF">MENTE1834_LOCUS16329</name>
</gene>
<accession>A0ACB0YTF9</accession>
<proteinExistence type="predicted"/>
<evidence type="ECO:0000313" key="1">
    <source>
        <dbReference type="EMBL" id="CAK5061788.1"/>
    </source>
</evidence>
<name>A0ACB0YTF9_MELEN</name>